<dbReference type="PROSITE" id="PS51635">
    <property type="entry name" value="PNPLA"/>
    <property type="match status" value="1"/>
</dbReference>
<evidence type="ECO:0000313" key="6">
    <source>
        <dbReference type="Proteomes" id="UP000605848"/>
    </source>
</evidence>
<dbReference type="EMBL" id="JAEQMY010000073">
    <property type="protein sequence ID" value="MBL0407305.1"/>
    <property type="molecule type" value="Genomic_DNA"/>
</dbReference>
<keyword evidence="3" id="KW-0812">Transmembrane</keyword>
<feature type="short sequence motif" description="DGA/G" evidence="2">
    <location>
        <begin position="255"/>
        <end position="257"/>
    </location>
</feature>
<sequence>MIQEDEPAEDRSVDRVFVAFEGGGAKGLVHIGALKALEEYGANICGLAGTSAGAIIAALRATGMHADDMADPVRGTTLLPLLGPRFRAATDIFGRGGWARIAALRSAAIAFSGCRRIASFGLLLLALFGSLFAAHDYGRWAVALTVAVWIIVGVIGGLWLLSGLSSVHIFRDALRKLLQERLFPTEPGRDVLFSDFGVDGRPTLKIVATDLNARQLRLFSPEQTPDTLVADAVAASICLPVIFRPFEFGSSVFLDGGLVSNLPAWPFDEERALDPDALTIAVEIIDTTSNAPVSPTGWLGAAVKTAIFGSSVLNKRAVGRLEVVPMETQLKVLDFDIGADAALRAVAEAANYARARIVQRLLEGPDVLREAARDVYVLTHAVLEEQGSIFASRTLTGRIRVALAIKEAGLYRSLRLRHGIGYEEHTDEAMLLPMEGSLAGRTWLGREPTFTEIVQVAGLLYDAEGTEILPGPANRQRRRLIWPELAWSLCVPVFTAEQDEPAFVVVVEGEERMTEEAPALESVINLLSEGINTIFEEPLKRLARLGYSWA</sequence>
<keyword evidence="1 2" id="KW-0443">Lipid metabolism</keyword>
<proteinExistence type="predicted"/>
<accession>A0A936ZGF3</accession>
<feature type="transmembrane region" description="Helical" evidence="3">
    <location>
        <begin position="117"/>
        <end position="134"/>
    </location>
</feature>
<dbReference type="Pfam" id="PF01734">
    <property type="entry name" value="Patatin"/>
    <property type="match status" value="1"/>
</dbReference>
<dbReference type="InterPro" id="IPR052580">
    <property type="entry name" value="Lipid_Hydrolase"/>
</dbReference>
<name>A0A936ZGF3_9HYPH</name>
<feature type="short sequence motif" description="GXGXXG" evidence="2">
    <location>
        <begin position="22"/>
        <end position="27"/>
    </location>
</feature>
<feature type="short sequence motif" description="GXSXG" evidence="2">
    <location>
        <begin position="49"/>
        <end position="53"/>
    </location>
</feature>
<keyword evidence="3" id="KW-0472">Membrane</keyword>
<feature type="active site" description="Nucleophile" evidence="2">
    <location>
        <position position="51"/>
    </location>
</feature>
<keyword evidence="3" id="KW-1133">Transmembrane helix</keyword>
<evidence type="ECO:0000256" key="3">
    <source>
        <dbReference type="SAM" id="Phobius"/>
    </source>
</evidence>
<evidence type="ECO:0000259" key="4">
    <source>
        <dbReference type="PROSITE" id="PS51635"/>
    </source>
</evidence>
<evidence type="ECO:0000256" key="2">
    <source>
        <dbReference type="PROSITE-ProRule" id="PRU01161"/>
    </source>
</evidence>
<dbReference type="PANTHER" id="PTHR46394">
    <property type="entry name" value="ANNEXIN"/>
    <property type="match status" value="1"/>
</dbReference>
<evidence type="ECO:0000313" key="5">
    <source>
        <dbReference type="EMBL" id="MBL0407305.1"/>
    </source>
</evidence>
<keyword evidence="6" id="KW-1185">Reference proteome</keyword>
<dbReference type="Proteomes" id="UP000605848">
    <property type="component" value="Unassembled WGS sequence"/>
</dbReference>
<keyword evidence="2" id="KW-0378">Hydrolase</keyword>
<dbReference type="InterPro" id="IPR002641">
    <property type="entry name" value="PNPLA_dom"/>
</dbReference>
<dbReference type="PANTHER" id="PTHR46394:SF1">
    <property type="entry name" value="PNPLA DOMAIN-CONTAINING PROTEIN"/>
    <property type="match status" value="1"/>
</dbReference>
<protein>
    <submittedName>
        <fullName evidence="5">Patatin-like phospholipase family protein</fullName>
    </submittedName>
</protein>
<organism evidence="5 6">
    <name type="scientific">Microvirga aerilata</name>
    <dbReference type="NCBI Taxonomy" id="670292"/>
    <lineage>
        <taxon>Bacteria</taxon>
        <taxon>Pseudomonadati</taxon>
        <taxon>Pseudomonadota</taxon>
        <taxon>Alphaproteobacteria</taxon>
        <taxon>Hyphomicrobiales</taxon>
        <taxon>Methylobacteriaceae</taxon>
        <taxon>Microvirga</taxon>
    </lineage>
</organism>
<dbReference type="GO" id="GO:0016042">
    <property type="term" value="P:lipid catabolic process"/>
    <property type="evidence" value="ECO:0007669"/>
    <property type="project" value="UniProtKB-UniRule"/>
</dbReference>
<keyword evidence="2" id="KW-0442">Lipid degradation</keyword>
<dbReference type="InterPro" id="IPR016035">
    <property type="entry name" value="Acyl_Trfase/lysoPLipase"/>
</dbReference>
<dbReference type="SUPFAM" id="SSF52151">
    <property type="entry name" value="FabD/lysophospholipase-like"/>
    <property type="match status" value="1"/>
</dbReference>
<comment type="caution">
    <text evidence="5">The sequence shown here is derived from an EMBL/GenBank/DDBJ whole genome shotgun (WGS) entry which is preliminary data.</text>
</comment>
<dbReference type="GO" id="GO:0016787">
    <property type="term" value="F:hydrolase activity"/>
    <property type="evidence" value="ECO:0007669"/>
    <property type="project" value="UniProtKB-UniRule"/>
</dbReference>
<reference evidence="5" key="1">
    <citation type="submission" date="2021-01" db="EMBL/GenBank/DDBJ databases">
        <title>Microvirga sp.</title>
        <authorList>
            <person name="Kim M.K."/>
        </authorList>
    </citation>
    <scope>NUCLEOTIDE SEQUENCE</scope>
    <source>
        <strain evidence="5">5420S-16</strain>
    </source>
</reference>
<dbReference type="RefSeq" id="WP_202064406.1">
    <property type="nucleotide sequence ID" value="NZ_JAEQMY010000073.1"/>
</dbReference>
<gene>
    <name evidence="5" type="ORF">JKG68_25605</name>
</gene>
<feature type="transmembrane region" description="Helical" evidence="3">
    <location>
        <begin position="140"/>
        <end position="161"/>
    </location>
</feature>
<feature type="active site" description="Proton acceptor" evidence="2">
    <location>
        <position position="255"/>
    </location>
</feature>
<evidence type="ECO:0000256" key="1">
    <source>
        <dbReference type="ARBA" id="ARBA00023098"/>
    </source>
</evidence>
<feature type="domain" description="PNPLA" evidence="4">
    <location>
        <begin position="18"/>
        <end position="268"/>
    </location>
</feature>
<dbReference type="AlphaFoldDB" id="A0A936ZGF3"/>
<dbReference type="Gene3D" id="3.40.1090.10">
    <property type="entry name" value="Cytosolic phospholipase A2 catalytic domain"/>
    <property type="match status" value="2"/>
</dbReference>